<evidence type="ECO:0000313" key="1">
    <source>
        <dbReference type="EMBL" id="SVB28484.1"/>
    </source>
</evidence>
<proteinExistence type="predicted"/>
<feature type="non-terminal residue" evidence="1">
    <location>
        <position position="1"/>
    </location>
</feature>
<feature type="non-terminal residue" evidence="1">
    <location>
        <position position="30"/>
    </location>
</feature>
<protein>
    <submittedName>
        <fullName evidence="1">Uncharacterized protein</fullName>
    </submittedName>
</protein>
<name>A0A382CRN8_9ZZZZ</name>
<dbReference type="EMBL" id="UINC01035683">
    <property type="protein sequence ID" value="SVB28484.1"/>
    <property type="molecule type" value="Genomic_DNA"/>
</dbReference>
<sequence>VAATHTIHSLHHHFGWDNSFQPVMTVAPGD</sequence>
<accession>A0A382CRN8</accession>
<dbReference type="AlphaFoldDB" id="A0A382CRN8"/>
<organism evidence="1">
    <name type="scientific">marine metagenome</name>
    <dbReference type="NCBI Taxonomy" id="408172"/>
    <lineage>
        <taxon>unclassified sequences</taxon>
        <taxon>metagenomes</taxon>
        <taxon>ecological metagenomes</taxon>
    </lineage>
</organism>
<reference evidence="1" key="1">
    <citation type="submission" date="2018-05" db="EMBL/GenBank/DDBJ databases">
        <authorList>
            <person name="Lanie J.A."/>
            <person name="Ng W.-L."/>
            <person name="Kazmierczak K.M."/>
            <person name="Andrzejewski T.M."/>
            <person name="Davidsen T.M."/>
            <person name="Wayne K.J."/>
            <person name="Tettelin H."/>
            <person name="Glass J.I."/>
            <person name="Rusch D."/>
            <person name="Podicherti R."/>
            <person name="Tsui H.-C.T."/>
            <person name="Winkler M.E."/>
        </authorList>
    </citation>
    <scope>NUCLEOTIDE SEQUENCE</scope>
</reference>
<gene>
    <name evidence="1" type="ORF">METZ01_LOCUS181338</name>
</gene>